<name>A0A6C0EAQ0_9ZZZZ</name>
<reference evidence="2" key="1">
    <citation type="journal article" date="2020" name="Nature">
        <title>Giant virus diversity and host interactions through global metagenomics.</title>
        <authorList>
            <person name="Schulz F."/>
            <person name="Roux S."/>
            <person name="Paez-Espino D."/>
            <person name="Jungbluth S."/>
            <person name="Walsh D.A."/>
            <person name="Denef V.J."/>
            <person name="McMahon K.D."/>
            <person name="Konstantinidis K.T."/>
            <person name="Eloe-Fadrosh E.A."/>
            <person name="Kyrpides N.C."/>
            <person name="Woyke T."/>
        </authorList>
    </citation>
    <scope>NUCLEOTIDE SEQUENCE</scope>
    <source>
        <strain evidence="2">GVMAG-M-3300023179-27</strain>
    </source>
</reference>
<evidence type="ECO:0000256" key="1">
    <source>
        <dbReference type="SAM" id="MobiDB-lite"/>
    </source>
</evidence>
<feature type="region of interest" description="Disordered" evidence="1">
    <location>
        <begin position="237"/>
        <end position="260"/>
    </location>
</feature>
<sequence length="1985" mass="234354">MDDPIKVIWKYKNNNRRVQYHQYIFLGGIGKNVMKILNKITDLNFYDTLITISKDEYQTLEKIYGDRWYEKIFNSYHLNSSIATIKDSSSQKKELTELYGKEWFDKHIATKKLVERKLIYSYEAFIKDEFTRKTQKKSRTIAVEEDDNEDYRLNKNIDIKKLFEAKVNKLNRNVTIESTTESTTESNKDSTTDYWMTEISKTSNINDENSESDDILVGGNDEDNIELEDITSMKNDEDDELHDDYDLDNINNDEEDVGETEKTDEEYFEEGLNSDEVLQEETEDLDEIEKMYQEIDVEPDQDVSKTSNLIKQALADEKIFDKRIHQMTDFDKSKDMNIYDENLKDVYKKIYVTHQYIFKDDTIKVVKDKICCSLKNNDKFGKHSYLIPSRQYLWCEYYFDDKLEKVMLGQKWMRRNQLLAVDVEPNNNLRHYEELTGALKLLRDNMKRDGSRLRREDDETNIIYDYENYMMNNEIYMCDVYNELGLNYKYDAESFKNLQDVYLKIYYPKIKQDNLKGVIDYLNGEDKTELTKINSVFETINNDLIVENEIMDVVESVKIHDKYRFIFKDNFVTQSVIHCNLRLVESSKGNKIDLYRIFNEFTVNHTYPFIQYQTPDGNIVYKFNEVEISEYLKTSDNINILSKWFENAPYGISFKVRVNDKSGEKIMAMTLSETGRLDYKTQWKEEDMATINDISKTYVYAKSLIEVLNKDNNKAKFEIPDDSEFKYAFINTIQKFELPEKYTVNHNDLSDFSRCFYPYVALVIEPRKRKSKGEQNDEKSKFGTYLRYKRVSKYENQARIEQRIMYFIRNYEFTDNVLAAEISKQFNTTEERALAEIVKVKARYPNLKKLRKILKKLENIPKYKPPGIAIDIQGKQRENYKIRISGARSKNQLDRMIDFINILMFLYLETYLYKRPERQILKEKLKKLTKIAKRRSKVEEVVDHGKDGKTVKQMALLDKRRIGFKPDKGQNQWTRSCQNSGDDKKRRPQQYNTQTLDQLLKDGYALNKKTGAYEKKVMMKGKKEIVLKTIRVPEIDEEGNKTGNEIHYACDPKENGEHMYVGFLTKSRNPFGHCMPCCFKKDPMISKNKEKRQFFLNCLGSQEKIEDTDQMNKSIGDKLYILQDTNKIQEGRFGFLPKYLDFYFNTILGKEKKIKHHYLTKTTGGYFFKFGTKQDDYPFLNAISAILDIDVQTIKTKIIKALEDDKNEQLYTYLNNGDIKTQFGDKNNYISYIKYNTYLDFDIINAIMSIPDVLVKGGLNIVIFQKKTIVIRKTFEKEKIREDFNMICQNIEDVYSLTDPNRNAVFLIKENKNYYPIVLTIKEDENVKNVDIKKKFKYEEKNDNIVHHIKDFYEKNCNGSFTDSVVYRDSALTAKQTRILLTKIGKDDYKPKYQIIDVRNKCKYIITSNNTIVPVRPSGSLYDLQIVKGIDKYINTFKVTFDNLLKIYDLSKKSLSTKPYSVYYDDKNGDKLRIIAILTKTKDVIPVKQEEMSVKQIEEYGLTYENKPLTDKIDTELAKENKVQKVDDRLLHVRYDQYENESYELFRLEFSNYINRRENLNLRTKIENIMNDQKNGKKEKVDKLRLILYRLIDKQLFERYKSNIGEKSTSDVDIDTNDDSAIVTEDEEDNDDKHKKLATREDMDIMLDRDVQQGGKYDKLIHVASKIPYLMNYKIKNDRDTCNVNKVADTCNLNHHCKWTNTGCYMSITREMIIKFVNKLSEELSENNLKAFEVMRIGNYFVSDIVDINKFTERKNQKLIRSSSNNIKKALTELFGKDNIPKIGRRKGAFKTESTTIQINMDNPLIDMKDHYIQPVIDNNMSLLRAYVNGYYWVKKTYNDVDSKNLGYYSPLQTDLANYFRGAIIDWLKVPTNEDFIEKELVKYMNLKKSSKDHIHDFIVRLSKESPSMTNCIVELFILSKVNSIPIVIYDDNMNIIHVFDDGFGNIKDPKYSGKNRNNFINLKFHFITNHKIPDIVQVVYFKDD</sequence>
<accession>A0A6C0EAQ0</accession>
<evidence type="ECO:0000313" key="2">
    <source>
        <dbReference type="EMBL" id="QHT25938.1"/>
    </source>
</evidence>
<dbReference type="EMBL" id="MN739776">
    <property type="protein sequence ID" value="QHT25938.1"/>
    <property type="molecule type" value="Genomic_DNA"/>
</dbReference>
<protein>
    <recommendedName>
        <fullName evidence="3">Early transcription factor VETF large subunit</fullName>
    </recommendedName>
</protein>
<feature type="compositionally biased region" description="Polar residues" evidence="1">
    <location>
        <begin position="969"/>
        <end position="980"/>
    </location>
</feature>
<organism evidence="2">
    <name type="scientific">viral metagenome</name>
    <dbReference type="NCBI Taxonomy" id="1070528"/>
    <lineage>
        <taxon>unclassified sequences</taxon>
        <taxon>metagenomes</taxon>
        <taxon>organismal metagenomes</taxon>
    </lineage>
</organism>
<feature type="region of interest" description="Disordered" evidence="1">
    <location>
        <begin position="965"/>
        <end position="990"/>
    </location>
</feature>
<evidence type="ECO:0008006" key="3">
    <source>
        <dbReference type="Google" id="ProtNLM"/>
    </source>
</evidence>
<proteinExistence type="predicted"/>